<feature type="binding site" evidence="1">
    <location>
        <position position="61"/>
    </location>
    <ligand>
        <name>substrate</name>
    </ligand>
</feature>
<dbReference type="Gene3D" id="3.40.50.1240">
    <property type="entry name" value="Phosphoglycerate mutase-like"/>
    <property type="match status" value="1"/>
</dbReference>
<dbReference type="InterPro" id="IPR029033">
    <property type="entry name" value="His_PPase_superfam"/>
</dbReference>
<protein>
    <submittedName>
        <fullName evidence="2">Phosphoglycerate mutase</fullName>
    </submittedName>
</protein>
<dbReference type="CDD" id="cd07067">
    <property type="entry name" value="HP_PGM_like"/>
    <property type="match status" value="1"/>
</dbReference>
<sequence length="195" mass="22168">MTQTLYLIRHGQTLFNQKGQIQGASDSPLTELGKEQAEAAKRYFDQLNLSDYELFSSTQERASDTLEILFPNEPYTRLKGIKEWNYGLFEGESELLNPPREKGVVLFGDFFAGYGGETADEVQERAVTTLTDIMKQTAKQNVIAVSHGDVLLLFARKSLPLEEVQKMHFGNCCILKFEYKGNKFRFIEIINPTVN</sequence>
<accession>A0A239TG58</accession>
<dbReference type="PROSITE" id="PS00175">
    <property type="entry name" value="PG_MUTASE"/>
    <property type="match status" value="1"/>
</dbReference>
<organism evidence="2 3">
    <name type="scientific">Staphylococcus piscifermentans</name>
    <dbReference type="NCBI Taxonomy" id="70258"/>
    <lineage>
        <taxon>Bacteria</taxon>
        <taxon>Bacillati</taxon>
        <taxon>Bacillota</taxon>
        <taxon>Bacilli</taxon>
        <taxon>Bacillales</taxon>
        <taxon>Staphylococcaceae</taxon>
        <taxon>Staphylococcus</taxon>
    </lineage>
</organism>
<dbReference type="SMART" id="SM00855">
    <property type="entry name" value="PGAM"/>
    <property type="match status" value="1"/>
</dbReference>
<reference evidence="2 3" key="1">
    <citation type="submission" date="2019-07" db="EMBL/GenBank/DDBJ databases">
        <title>Whole genome shotgun sequence of Staphylococcus piscifermentans NBRC 109625.</title>
        <authorList>
            <person name="Hosoyama A."/>
            <person name="Uohara A."/>
            <person name="Ohji S."/>
            <person name="Ichikawa N."/>
        </authorList>
    </citation>
    <scope>NUCLEOTIDE SEQUENCE [LARGE SCALE GENOMIC DNA]</scope>
    <source>
        <strain evidence="2 3">NBRC 109625</strain>
    </source>
</reference>
<dbReference type="Proteomes" id="UP000321736">
    <property type="component" value="Unassembled WGS sequence"/>
</dbReference>
<dbReference type="SUPFAM" id="SSF53254">
    <property type="entry name" value="Phosphoglycerate mutase-like"/>
    <property type="match status" value="1"/>
</dbReference>
<evidence type="ECO:0000313" key="3">
    <source>
        <dbReference type="Proteomes" id="UP000321736"/>
    </source>
</evidence>
<proteinExistence type="predicted"/>
<dbReference type="Pfam" id="PF00300">
    <property type="entry name" value="His_Phos_1"/>
    <property type="match status" value="1"/>
</dbReference>
<dbReference type="InterPro" id="IPR013078">
    <property type="entry name" value="His_Pase_superF_clade-1"/>
</dbReference>
<dbReference type="AlphaFoldDB" id="A0A239TG58"/>
<evidence type="ECO:0000256" key="1">
    <source>
        <dbReference type="PIRSR" id="PIRSR613078-2"/>
    </source>
</evidence>
<evidence type="ECO:0000313" key="2">
    <source>
        <dbReference type="EMBL" id="GEP83710.1"/>
    </source>
</evidence>
<comment type="caution">
    <text evidence="2">The sequence shown here is derived from an EMBL/GenBank/DDBJ whole genome shotgun (WGS) entry which is preliminary data.</text>
</comment>
<dbReference type="PANTHER" id="PTHR48100">
    <property type="entry name" value="BROAD-SPECIFICITY PHOSPHATASE YOR283W-RELATED"/>
    <property type="match status" value="1"/>
</dbReference>
<keyword evidence="3" id="KW-1185">Reference proteome</keyword>
<dbReference type="RefSeq" id="WP_095102551.1">
    <property type="nucleotide sequence ID" value="NZ_BKAR01000002.1"/>
</dbReference>
<dbReference type="InterPro" id="IPR001345">
    <property type="entry name" value="PG/BPGM_mutase_AS"/>
</dbReference>
<dbReference type="GO" id="GO:0016791">
    <property type="term" value="F:phosphatase activity"/>
    <property type="evidence" value="ECO:0007669"/>
    <property type="project" value="TreeGrafter"/>
</dbReference>
<feature type="binding site" evidence="1">
    <location>
        <begin position="9"/>
        <end position="16"/>
    </location>
    <ligand>
        <name>substrate</name>
    </ligand>
</feature>
<name>A0A239TG58_9STAP</name>
<dbReference type="PANTHER" id="PTHR48100:SF5">
    <property type="entry name" value="HISTIDINE PHOSPHATASE FAMILY PROTEIN"/>
    <property type="match status" value="1"/>
</dbReference>
<dbReference type="GO" id="GO:0005737">
    <property type="term" value="C:cytoplasm"/>
    <property type="evidence" value="ECO:0007669"/>
    <property type="project" value="TreeGrafter"/>
</dbReference>
<dbReference type="EMBL" id="BKAR01000002">
    <property type="protein sequence ID" value="GEP83710.1"/>
    <property type="molecule type" value="Genomic_DNA"/>
</dbReference>
<dbReference type="OrthoDB" id="9782128at2"/>
<dbReference type="InterPro" id="IPR050275">
    <property type="entry name" value="PGM_Phosphatase"/>
</dbReference>
<gene>
    <name evidence="2" type="ORF">SPI02_02950</name>
</gene>